<reference evidence="3" key="1">
    <citation type="submission" date="2016-10" db="EMBL/GenBank/DDBJ databases">
        <authorList>
            <person name="Varghese N."/>
            <person name="Submissions S."/>
        </authorList>
    </citation>
    <scope>NUCLEOTIDE SEQUENCE [LARGE SCALE GENOMIC DNA]</scope>
    <source>
        <strain evidence="3">DSM 45419</strain>
    </source>
</reference>
<feature type="transmembrane region" description="Helical" evidence="1">
    <location>
        <begin position="76"/>
        <end position="98"/>
    </location>
</feature>
<keyword evidence="1" id="KW-0812">Transmembrane</keyword>
<evidence type="ECO:0000313" key="3">
    <source>
        <dbReference type="Proteomes" id="UP000198680"/>
    </source>
</evidence>
<name>A0A1G9QE76_9ACTN</name>
<dbReference type="RefSeq" id="WP_139177049.1">
    <property type="nucleotide sequence ID" value="NZ_FNHE01000003.1"/>
</dbReference>
<dbReference type="OrthoDB" id="5193615at2"/>
<proteinExistence type="predicted"/>
<sequence length="212" mass="22691">MPDDQPLPRDADARWAEAQALLSGGPDAAAEQRLRRTLRRRVLAVLGATLGAGVLVWLVVLLAADGGESSSPGVPLRQVVTGFALATVGLVVAGVAVVRQVRAVRRRRVRNGPLFVLAVSQRRELLAQVRGRVPVDPARVGLARRTAEDLQHQRHTVWTNVGPSVLWTGLAVALPSWWRVTAAAAYLLLTVVAGGLAQRGARSAQTFLVAHR</sequence>
<protein>
    <submittedName>
        <fullName evidence="2">Uncharacterized protein</fullName>
    </submittedName>
</protein>
<evidence type="ECO:0000256" key="1">
    <source>
        <dbReference type="SAM" id="Phobius"/>
    </source>
</evidence>
<evidence type="ECO:0000313" key="2">
    <source>
        <dbReference type="EMBL" id="SDM09338.1"/>
    </source>
</evidence>
<keyword evidence="3" id="KW-1185">Reference proteome</keyword>
<feature type="transmembrane region" description="Helical" evidence="1">
    <location>
        <begin position="42"/>
        <end position="64"/>
    </location>
</feature>
<dbReference type="EMBL" id="FNHE01000003">
    <property type="protein sequence ID" value="SDM09338.1"/>
    <property type="molecule type" value="Genomic_DNA"/>
</dbReference>
<keyword evidence="1" id="KW-1133">Transmembrane helix</keyword>
<dbReference type="Proteomes" id="UP000198680">
    <property type="component" value="Unassembled WGS sequence"/>
</dbReference>
<dbReference type="STRING" id="1137991.SAMN05660642_01633"/>
<accession>A0A1G9QE76</accession>
<keyword evidence="1" id="KW-0472">Membrane</keyword>
<gene>
    <name evidence="2" type="ORF">SAMN05660642_01633</name>
</gene>
<dbReference type="AlphaFoldDB" id="A0A1G9QE76"/>
<organism evidence="2 3">
    <name type="scientific">Geodermatophilus siccatus</name>
    <dbReference type="NCBI Taxonomy" id="1137991"/>
    <lineage>
        <taxon>Bacteria</taxon>
        <taxon>Bacillati</taxon>
        <taxon>Actinomycetota</taxon>
        <taxon>Actinomycetes</taxon>
        <taxon>Geodermatophilales</taxon>
        <taxon>Geodermatophilaceae</taxon>
        <taxon>Geodermatophilus</taxon>
    </lineage>
</organism>